<organism evidence="3 4">
    <name type="scientific">Saccharothrix hoggarensis</name>
    <dbReference type="NCBI Taxonomy" id="913853"/>
    <lineage>
        <taxon>Bacteria</taxon>
        <taxon>Bacillati</taxon>
        <taxon>Actinomycetota</taxon>
        <taxon>Actinomycetes</taxon>
        <taxon>Pseudonocardiales</taxon>
        <taxon>Pseudonocardiaceae</taxon>
        <taxon>Saccharothrix</taxon>
    </lineage>
</organism>
<keyword evidence="2" id="KW-1133">Transmembrane helix</keyword>
<feature type="transmembrane region" description="Helical" evidence="2">
    <location>
        <begin position="30"/>
        <end position="51"/>
    </location>
</feature>
<feature type="compositionally biased region" description="Low complexity" evidence="1">
    <location>
        <begin position="13"/>
        <end position="27"/>
    </location>
</feature>
<evidence type="ECO:0000313" key="3">
    <source>
        <dbReference type="EMBL" id="MFD1152326.1"/>
    </source>
</evidence>
<evidence type="ECO:0000256" key="1">
    <source>
        <dbReference type="SAM" id="MobiDB-lite"/>
    </source>
</evidence>
<keyword evidence="3" id="KW-0808">Transferase</keyword>
<comment type="caution">
    <text evidence="3">The sequence shown here is derived from an EMBL/GenBank/DDBJ whole genome shotgun (WGS) entry which is preliminary data.</text>
</comment>
<gene>
    <name evidence="3" type="ORF">ACFQ3T_34765</name>
</gene>
<protein>
    <submittedName>
        <fullName evidence="3">Serine/threonine protein kinase</fullName>
    </submittedName>
</protein>
<keyword evidence="4" id="KW-1185">Reference proteome</keyword>
<proteinExistence type="predicted"/>
<keyword evidence="2" id="KW-0812">Transmembrane</keyword>
<name>A0ABW3R5J8_9PSEU</name>
<feature type="region of interest" description="Disordered" evidence="1">
    <location>
        <begin position="1"/>
        <end position="27"/>
    </location>
</feature>
<dbReference type="GO" id="GO:0004674">
    <property type="term" value="F:protein serine/threonine kinase activity"/>
    <property type="evidence" value="ECO:0007669"/>
    <property type="project" value="UniProtKB-KW"/>
</dbReference>
<accession>A0ABW3R5J8</accession>
<dbReference type="Proteomes" id="UP001597168">
    <property type="component" value="Unassembled WGS sequence"/>
</dbReference>
<reference evidence="4" key="1">
    <citation type="journal article" date="2019" name="Int. J. Syst. Evol. Microbiol.">
        <title>The Global Catalogue of Microorganisms (GCM) 10K type strain sequencing project: providing services to taxonomists for standard genome sequencing and annotation.</title>
        <authorList>
            <consortium name="The Broad Institute Genomics Platform"/>
            <consortium name="The Broad Institute Genome Sequencing Center for Infectious Disease"/>
            <person name="Wu L."/>
            <person name="Ma J."/>
        </authorList>
    </citation>
    <scope>NUCLEOTIDE SEQUENCE [LARGE SCALE GENOMIC DNA]</scope>
    <source>
        <strain evidence="4">CCUG 60214</strain>
    </source>
</reference>
<feature type="region of interest" description="Disordered" evidence="1">
    <location>
        <begin position="69"/>
        <end position="100"/>
    </location>
</feature>
<keyword evidence="3" id="KW-0418">Kinase</keyword>
<sequence>RQASHNPAPPARPGGARRPAAGPLKSKRSAVVTALAIAGAAVVGILLASVLSNGGGSDGQAQDLTTTTTAQAAGGEPSTSSTKRTSIAPPKVTGEPTAQQQEQAIRDYFALLPDGVDEGFSRLTADMQAAAGGPDGYAGWWKLVKSVEVTGMRVNESFAYEVDLTFTMKDGTVSRERKLVVLKWDHDSLLISKEQLLAKA</sequence>
<feature type="non-terminal residue" evidence="3">
    <location>
        <position position="1"/>
    </location>
</feature>
<keyword evidence="2" id="KW-0472">Membrane</keyword>
<evidence type="ECO:0000313" key="4">
    <source>
        <dbReference type="Proteomes" id="UP001597168"/>
    </source>
</evidence>
<dbReference type="EMBL" id="JBHTLK010000365">
    <property type="protein sequence ID" value="MFD1152326.1"/>
    <property type="molecule type" value="Genomic_DNA"/>
</dbReference>
<evidence type="ECO:0000256" key="2">
    <source>
        <dbReference type="SAM" id="Phobius"/>
    </source>
</evidence>
<keyword evidence="3" id="KW-0723">Serine/threonine-protein kinase</keyword>